<feature type="transmembrane region" description="Helical" evidence="2">
    <location>
        <begin position="673"/>
        <end position="692"/>
    </location>
</feature>
<feature type="domain" description="Piezo transmembrane helical unit" evidence="3">
    <location>
        <begin position="405"/>
        <end position="530"/>
    </location>
</feature>
<feature type="transmembrane region" description="Helical" evidence="2">
    <location>
        <begin position="126"/>
        <end position="147"/>
    </location>
</feature>
<evidence type="ECO:0000313" key="5">
    <source>
        <dbReference type="EMBL" id="EKF33511.1"/>
    </source>
</evidence>
<dbReference type="GO" id="GO:0042391">
    <property type="term" value="P:regulation of membrane potential"/>
    <property type="evidence" value="ECO:0007669"/>
    <property type="project" value="TreeGrafter"/>
</dbReference>
<feature type="transmembrane region" description="Helical" evidence="2">
    <location>
        <begin position="879"/>
        <end position="900"/>
    </location>
</feature>
<dbReference type="Pfam" id="PF24874">
    <property type="entry name" value="Piezo_THU9_anchor"/>
    <property type="match status" value="1"/>
</dbReference>
<proteinExistence type="predicted"/>
<dbReference type="OrthoDB" id="243913at2759"/>
<name>K2NF10_TRYCR</name>
<dbReference type="GO" id="GO:0008381">
    <property type="term" value="F:mechanosensitive monoatomic ion channel activity"/>
    <property type="evidence" value="ECO:0007669"/>
    <property type="project" value="InterPro"/>
</dbReference>
<feature type="transmembrane region" description="Helical" evidence="2">
    <location>
        <begin position="766"/>
        <end position="787"/>
    </location>
</feature>
<evidence type="ECO:0000256" key="1">
    <source>
        <dbReference type="SAM" id="MobiDB-lite"/>
    </source>
</evidence>
<keyword evidence="2" id="KW-0472">Membrane</keyword>
<feature type="compositionally biased region" description="Low complexity" evidence="1">
    <location>
        <begin position="598"/>
        <end position="609"/>
    </location>
</feature>
<evidence type="ECO:0000256" key="2">
    <source>
        <dbReference type="SAM" id="Phobius"/>
    </source>
</evidence>
<feature type="transmembrane region" description="Helical" evidence="2">
    <location>
        <begin position="409"/>
        <end position="442"/>
    </location>
</feature>
<feature type="transmembrane region" description="Helical" evidence="2">
    <location>
        <begin position="454"/>
        <end position="471"/>
    </location>
</feature>
<evidence type="ECO:0000259" key="3">
    <source>
        <dbReference type="Pfam" id="PF23188"/>
    </source>
</evidence>
<feature type="domain" description="Piezo THU9 and anchor" evidence="4">
    <location>
        <begin position="668"/>
        <end position="901"/>
    </location>
</feature>
<feature type="transmembrane region" description="Helical" evidence="2">
    <location>
        <begin position="740"/>
        <end position="760"/>
    </location>
</feature>
<feature type="transmembrane region" description="Helical" evidence="2">
    <location>
        <begin position="712"/>
        <end position="733"/>
    </location>
</feature>
<feature type="transmembrane region" description="Helical" evidence="2">
    <location>
        <begin position="71"/>
        <end position="90"/>
    </location>
</feature>
<dbReference type="GO" id="GO:0016020">
    <property type="term" value="C:membrane"/>
    <property type="evidence" value="ECO:0007669"/>
    <property type="project" value="InterPro"/>
</dbReference>
<keyword evidence="2" id="KW-0812">Transmembrane</keyword>
<dbReference type="GO" id="GO:0005261">
    <property type="term" value="F:monoatomic cation channel activity"/>
    <property type="evidence" value="ECO:0007669"/>
    <property type="project" value="TreeGrafter"/>
</dbReference>
<keyword evidence="2" id="KW-1133">Transmembrane helix</keyword>
<reference evidence="5 6" key="1">
    <citation type="journal article" date="2012" name="BMC Genomics">
        <title>Comparative genomic analysis of human infective Trypanosoma cruzi lineages with the bat-restricted subspecies T. cruzi marinkellei.</title>
        <authorList>
            <person name="Franzen O."/>
            <person name="Talavera-Lopez C."/>
            <person name="Ochaya S."/>
            <person name="Butler C.E."/>
            <person name="Messenger L.A."/>
            <person name="Lewis M.D."/>
            <person name="Llewellyn M.S."/>
            <person name="Marinkelle C.J."/>
            <person name="Tyler K.M."/>
            <person name="Miles M.A."/>
            <person name="Andersson B."/>
        </authorList>
    </citation>
    <scope>NUCLEOTIDE SEQUENCE [LARGE SCALE GENOMIC DNA]</scope>
    <source>
        <strain evidence="5 6">B7</strain>
    </source>
</reference>
<keyword evidence="6" id="KW-1185">Reference proteome</keyword>
<dbReference type="GO" id="GO:0071260">
    <property type="term" value="P:cellular response to mechanical stimulus"/>
    <property type="evidence" value="ECO:0007669"/>
    <property type="project" value="TreeGrafter"/>
</dbReference>
<feature type="transmembrane region" description="Helical" evidence="2">
    <location>
        <begin position="96"/>
        <end position="114"/>
    </location>
</feature>
<evidence type="ECO:0000313" key="6">
    <source>
        <dbReference type="Proteomes" id="UP000007350"/>
    </source>
</evidence>
<evidence type="ECO:0000259" key="4">
    <source>
        <dbReference type="Pfam" id="PF24874"/>
    </source>
</evidence>
<sequence>MFALVVMRRCMRQHVAEVRATILCVEGAFELGELLRRKEKEVEDCRRLLRSDIERVLPAPSRDIIRNPRTLFDLLIAVSCACLPAAAFAFVQGVMMASLLGVVEIAASLWILAFKRYLAWRWHKVWPFFIFFLFLTFAPQLVARLPLSPPFMTHAENVMLVLGFSPWSRGTMLGQAMVLFSAVMQQRIFSEFFFAAYLIGLCKGSLAAVERNREMLEYFRRKDEELQCQVVKEEEALKRRLEQLFSERNMCACHDEIENESLTLTQRVNEKETRVEREFSSGVAPHSPMMSSVLKAPLSVSAQSETYFSALDSPMQLTKAGAAADCPTTTFDGGLSGIRSEEQVPPAGEDDKKGGICSKISNAIESWSEQLVQYFSFRTYRGKAPPRTYSQGYRVLVAFTQFLLRKYAYVCYFLFMLNYALSGTIVDMVLSLSAALYGMLILPWSGRIYWRNALIYNVFSILVKCVIQLIIKRFDMNRTALKIVSACVLDVGLDRTEPSFSAMNSDIIMDFVVFVSIIIHRQFCFDYGVFAKEHEEPFRPHRMDAEKGEVHQKKIYHRIEESTASRHELPEEDMDRGDVQCVVVVANEGGPSRQAPLSASSSASSSSSSTVELLAKKHDDNNANNSNHDGIGEYNNSMRQTWRKRVFKHGGVLHKYWSNICERYGTGSDYYTVQFWADGLSLIVFTVVYFLLAGDFRGSILYSVQQDLLPWQLVLILFVGVMLIAAERIVYVMHSVQLKFGLHVLTILAYHGIFMLWRLTLAHRSTTVAVIILLMRFFSGSVSALQLQKGYPLHRKHDPFTTNTDIFHWLGHVVYRAIPFLFELRLLLDWSVSCTALKLQHWMLLEDVHHTVYMRYVDISDLAWTSPKRGRQFPFFVRMYQGVVGFAACLLVLFFPLMLYSTFNPNVGVNLVTSWQTKIAFGTTSNFYTATATEAPVSKTLIPTLWELLPALHHDEFGSQGLLQLLMFPRCSAEVWSASPETRLLLLGQLNAAVNNETSFFIHKEDRVVRTEVSAPATRRVRSYQRYMVPWSTVVKATGCPGGGASLVYISTFWQTSGRSSLFFHVRVRKWRLDSATRVL</sequence>
<accession>K2NF10</accession>
<dbReference type="InterPro" id="IPR056768">
    <property type="entry name" value="THU_Piezo"/>
</dbReference>
<dbReference type="PANTHER" id="PTHR13167:SF25">
    <property type="entry name" value="PIEZO-TYPE MECHANOSENSITIVE ION CHANNEL COMPONENT"/>
    <property type="match status" value="1"/>
</dbReference>
<dbReference type="Pfam" id="PF23188">
    <property type="entry name" value="THU_Piezo1"/>
    <property type="match status" value="1"/>
</dbReference>
<protein>
    <submittedName>
        <fullName evidence="5">Uncharacterized protein</fullName>
    </submittedName>
</protein>
<dbReference type="InterPro" id="IPR027272">
    <property type="entry name" value="Piezo"/>
</dbReference>
<dbReference type="GO" id="GO:0050982">
    <property type="term" value="P:detection of mechanical stimulus"/>
    <property type="evidence" value="ECO:0007669"/>
    <property type="project" value="TreeGrafter"/>
</dbReference>
<organism evidence="5 6">
    <name type="scientific">Trypanosoma cruzi marinkellei</name>
    <dbReference type="NCBI Taxonomy" id="85056"/>
    <lineage>
        <taxon>Eukaryota</taxon>
        <taxon>Discoba</taxon>
        <taxon>Euglenozoa</taxon>
        <taxon>Kinetoplastea</taxon>
        <taxon>Metakinetoplastina</taxon>
        <taxon>Trypanosomatida</taxon>
        <taxon>Trypanosomatidae</taxon>
        <taxon>Trypanosoma</taxon>
        <taxon>Schizotrypanum</taxon>
    </lineage>
</organism>
<dbReference type="EMBL" id="AHKC01009176">
    <property type="protein sequence ID" value="EKF33511.1"/>
    <property type="molecule type" value="Genomic_DNA"/>
</dbReference>
<dbReference type="PANTHER" id="PTHR13167">
    <property type="entry name" value="PIEZO-TYPE MECHANOSENSITIVE ION CHANNEL COMPONENT"/>
    <property type="match status" value="1"/>
</dbReference>
<dbReference type="AlphaFoldDB" id="K2NF10"/>
<dbReference type="InterPro" id="IPR056770">
    <property type="entry name" value="Piezo_THU9_anchor"/>
</dbReference>
<dbReference type="Proteomes" id="UP000007350">
    <property type="component" value="Unassembled WGS sequence"/>
</dbReference>
<feature type="region of interest" description="Disordered" evidence="1">
    <location>
        <begin position="590"/>
        <end position="612"/>
    </location>
</feature>
<gene>
    <name evidence="5" type="ORF">MOQ_002620</name>
</gene>
<comment type="caution">
    <text evidence="5">The sequence shown here is derived from an EMBL/GenBank/DDBJ whole genome shotgun (WGS) entry which is preliminary data.</text>
</comment>